<keyword evidence="10" id="KW-0963">Cytoplasm</keyword>
<comment type="pathway">
    <text evidence="1 10">Carbohydrate biosynthesis; gluconeogenesis.</text>
</comment>
<dbReference type="PANTHER" id="PTHR30031">
    <property type="entry name" value="PHOSPHOENOLPYRUVATE CARBOXYKINASE ATP"/>
    <property type="match status" value="1"/>
</dbReference>
<feature type="binding site" evidence="10">
    <location>
        <position position="292"/>
    </location>
    <ligand>
        <name>ATP</name>
        <dbReference type="ChEBI" id="CHEBI:30616"/>
    </ligand>
</feature>
<keyword evidence="7 10" id="KW-0067">ATP-binding</keyword>
<keyword evidence="10" id="KW-0479">Metal-binding</keyword>
<keyword evidence="12" id="KW-1185">Reference proteome</keyword>
<feature type="binding site" evidence="10">
    <location>
        <begin position="448"/>
        <end position="449"/>
    </location>
    <ligand>
        <name>ATP</name>
        <dbReference type="ChEBI" id="CHEBI:30616"/>
    </ligand>
</feature>
<comment type="function">
    <text evidence="10">Involved in the gluconeogenesis. Catalyzes the conversion of oxaloacetate (OAA) to phosphoenolpyruvate (PEP) through direct phosphoryl transfer between the nucleoside triphosphate and OAA.</text>
</comment>
<dbReference type="PANTHER" id="PTHR30031:SF0">
    <property type="entry name" value="PHOSPHOENOLPYRUVATE CARBOXYKINASE (ATP)"/>
    <property type="match status" value="1"/>
</dbReference>
<dbReference type="Gene3D" id="2.170.8.10">
    <property type="entry name" value="Phosphoenolpyruvate Carboxykinase, domain 2"/>
    <property type="match status" value="1"/>
</dbReference>
<evidence type="ECO:0000256" key="4">
    <source>
        <dbReference type="ARBA" id="ARBA00022432"/>
    </source>
</evidence>
<dbReference type="NCBIfam" id="NF006821">
    <property type="entry name" value="PRK09344.1-3"/>
    <property type="match status" value="1"/>
</dbReference>
<keyword evidence="8 10" id="KW-0456">Lyase</keyword>
<keyword evidence="4 10" id="KW-0312">Gluconeogenesis</keyword>
<comment type="similarity">
    <text evidence="2 10">Belongs to the phosphoenolpyruvate carboxykinase (ATP) family.</text>
</comment>
<dbReference type="InterPro" id="IPR001272">
    <property type="entry name" value="PEP_carboxykinase_ATP"/>
</dbReference>
<reference evidence="11 12" key="1">
    <citation type="submission" date="2023-12" db="EMBL/GenBank/DDBJ databases">
        <title>Novel species of the genus Arcicella isolated from rivers.</title>
        <authorList>
            <person name="Lu H."/>
        </authorList>
    </citation>
    <scope>NUCLEOTIDE SEQUENCE [LARGE SCALE GENOMIC DNA]</scope>
    <source>
        <strain evidence="11 12">LMG 21963</strain>
    </source>
</reference>
<keyword evidence="10" id="KW-0464">Manganese</keyword>
<dbReference type="InterPro" id="IPR008210">
    <property type="entry name" value="PEP_carboxykinase_N"/>
</dbReference>
<accession>A0ABU5QUI0</accession>
<dbReference type="HAMAP" id="MF_00453">
    <property type="entry name" value="PEPCK_ATP"/>
    <property type="match status" value="1"/>
</dbReference>
<dbReference type="Gene3D" id="3.90.228.20">
    <property type="match status" value="1"/>
</dbReference>
<evidence type="ECO:0000256" key="1">
    <source>
        <dbReference type="ARBA" id="ARBA00004742"/>
    </source>
</evidence>
<sequence length="525" mass="58591">MKNDTLTSDLSAIAKQKVNHPTLSLHTDIHLNLSVSTLIEEALKNGEGTLTDKGAFMCDTGKFTGRSPKDKFTVYDDKTADTVNWGEINQTFDPDKFEALYQKMLTFVANKKLYARYSYACASPEHRINILIVNTLAWHNLFCHHLFLRPTISEIETFEPEWIILNVPEFEANPAIDGTRQSNFTIIDFTRKIILIGGTAYAGEMKKGIFTVLNFILPEEKKVLSMHCSANIGEDGDTALFFGLSGTGKTTLSADPHRNLIGDDEHGWDDKQVFNFEGGCYAKVINLSEEQEPEIFRAIRYGTILENTRFVTGTKTVDYSNQSVTENTRTAYPINFIPNVAMPSVGNAPKNIFFLTADAFGVLPPICKLSTEQAMYYFVAGYTSKLAGTEMGIKEPQATFSACFGAAFLPLHPLKYAHLLGEKIKVGNVQVWLINTGWSGGGYGVGSRIKLTYTRAMIHAALKGNFEHTNFNKHDIFGLEMPEECPNVPIDLLNPKNTWADKDAYDQKAKSLAKAFEENYMRIAL</sequence>
<protein>
    <recommendedName>
        <fullName evidence="3 10">Phosphoenolpyruvate carboxykinase (ATP)</fullName>
        <shortName evidence="10">PCK</shortName>
        <shortName evidence="10">PEP carboxykinase</shortName>
        <shortName evidence="10">PEPCK</shortName>
        <ecNumber evidence="3 10">4.1.1.49</ecNumber>
    </recommendedName>
</protein>
<dbReference type="InterPro" id="IPR013035">
    <property type="entry name" value="PEP_carboxykinase_C"/>
</dbReference>
<dbReference type="NCBIfam" id="NF006820">
    <property type="entry name" value="PRK09344.1-2"/>
    <property type="match status" value="1"/>
</dbReference>
<dbReference type="Proteomes" id="UP001304671">
    <property type="component" value="Unassembled WGS sequence"/>
</dbReference>
<gene>
    <name evidence="10 11" type="primary">pckA</name>
    <name evidence="11" type="ORF">VB264_23355</name>
</gene>
<dbReference type="SUPFAM" id="SSF68923">
    <property type="entry name" value="PEP carboxykinase N-terminal domain"/>
    <property type="match status" value="1"/>
</dbReference>
<dbReference type="PIRSF" id="PIRSF006294">
    <property type="entry name" value="PEP_crbxkin"/>
    <property type="match status" value="1"/>
</dbReference>
<comment type="subcellular location">
    <subcellularLocation>
        <location evidence="10">Cytoplasm</location>
    </subcellularLocation>
</comment>
<dbReference type="EC" id="4.1.1.49" evidence="3 10"/>
<evidence type="ECO:0000313" key="11">
    <source>
        <dbReference type="EMBL" id="MEA5260756.1"/>
    </source>
</evidence>
<proteinExistence type="inferred from homology"/>
<feature type="binding site" evidence="10">
    <location>
        <position position="227"/>
    </location>
    <ligand>
        <name>Mn(2+)</name>
        <dbReference type="ChEBI" id="CHEBI:29035"/>
    </ligand>
</feature>
<evidence type="ECO:0000313" key="12">
    <source>
        <dbReference type="Proteomes" id="UP001304671"/>
    </source>
</evidence>
<comment type="cofactor">
    <cofactor evidence="10">
        <name>Mn(2+)</name>
        <dbReference type="ChEBI" id="CHEBI:29035"/>
    </cofactor>
    <text evidence="10">Binds 1 Mn(2+) ion per subunit.</text>
</comment>
<keyword evidence="5 10" id="KW-0547">Nucleotide-binding</keyword>
<evidence type="ECO:0000256" key="9">
    <source>
        <dbReference type="ARBA" id="ARBA00047371"/>
    </source>
</evidence>
<feature type="binding site" evidence="10">
    <location>
        <position position="264"/>
    </location>
    <ligand>
        <name>Mn(2+)</name>
        <dbReference type="ChEBI" id="CHEBI:29035"/>
    </ligand>
</feature>
<feature type="binding site" evidence="10">
    <location>
        <position position="207"/>
    </location>
    <ligand>
        <name>substrate</name>
    </ligand>
</feature>
<comment type="catalytic activity">
    <reaction evidence="9 10">
        <text>oxaloacetate + ATP = phosphoenolpyruvate + ADP + CO2</text>
        <dbReference type="Rhea" id="RHEA:18617"/>
        <dbReference type="ChEBI" id="CHEBI:16452"/>
        <dbReference type="ChEBI" id="CHEBI:16526"/>
        <dbReference type="ChEBI" id="CHEBI:30616"/>
        <dbReference type="ChEBI" id="CHEBI:58702"/>
        <dbReference type="ChEBI" id="CHEBI:456216"/>
        <dbReference type="EC" id="4.1.1.49"/>
    </reaction>
</comment>
<feature type="binding site" evidence="10">
    <location>
        <position position="207"/>
    </location>
    <ligand>
        <name>ATP</name>
        <dbReference type="ChEBI" id="CHEBI:30616"/>
    </ligand>
</feature>
<organism evidence="11 12">
    <name type="scientific">Arcicella aquatica</name>
    <dbReference type="NCBI Taxonomy" id="217141"/>
    <lineage>
        <taxon>Bacteria</taxon>
        <taxon>Pseudomonadati</taxon>
        <taxon>Bacteroidota</taxon>
        <taxon>Cytophagia</taxon>
        <taxon>Cytophagales</taxon>
        <taxon>Flectobacillaceae</taxon>
        <taxon>Arcicella</taxon>
    </lineage>
</organism>
<dbReference type="RefSeq" id="WP_323253553.1">
    <property type="nucleotide sequence ID" value="NZ_JAYFUL010000067.1"/>
</dbReference>
<evidence type="ECO:0000256" key="5">
    <source>
        <dbReference type="ARBA" id="ARBA00022741"/>
    </source>
</evidence>
<feature type="binding site" evidence="10">
    <location>
        <position position="201"/>
    </location>
    <ligand>
        <name>substrate</name>
    </ligand>
</feature>
<dbReference type="GO" id="GO:0004612">
    <property type="term" value="F:phosphoenolpyruvate carboxykinase (ATP) activity"/>
    <property type="evidence" value="ECO:0007669"/>
    <property type="project" value="UniProtKB-EC"/>
</dbReference>
<dbReference type="SUPFAM" id="SSF53795">
    <property type="entry name" value="PEP carboxykinase-like"/>
    <property type="match status" value="1"/>
</dbReference>
<dbReference type="NCBIfam" id="TIGR00224">
    <property type="entry name" value="pckA"/>
    <property type="match status" value="1"/>
</dbReference>
<keyword evidence="6 10" id="KW-0210">Decarboxylase</keyword>
<evidence type="ECO:0000256" key="3">
    <source>
        <dbReference type="ARBA" id="ARBA00012363"/>
    </source>
</evidence>
<feature type="binding site" evidence="10">
    <location>
        <position position="329"/>
    </location>
    <ligand>
        <name>substrate</name>
    </ligand>
</feature>
<feature type="binding site" evidence="10">
    <location>
        <position position="66"/>
    </location>
    <ligand>
        <name>substrate</name>
    </ligand>
</feature>
<evidence type="ECO:0000256" key="6">
    <source>
        <dbReference type="ARBA" id="ARBA00022793"/>
    </source>
</evidence>
<evidence type="ECO:0000256" key="8">
    <source>
        <dbReference type="ARBA" id="ARBA00023239"/>
    </source>
</evidence>
<dbReference type="Pfam" id="PF01293">
    <property type="entry name" value="PEPCK_ATP"/>
    <property type="match status" value="1"/>
</dbReference>
<evidence type="ECO:0000256" key="2">
    <source>
        <dbReference type="ARBA" id="ARBA00006052"/>
    </source>
</evidence>
<name>A0ABU5QUI0_9BACT</name>
<feature type="binding site" evidence="10">
    <location>
        <position position="329"/>
    </location>
    <ligand>
        <name>ATP</name>
        <dbReference type="ChEBI" id="CHEBI:30616"/>
    </ligand>
</feature>
<feature type="binding site" evidence="10">
    <location>
        <begin position="243"/>
        <end position="251"/>
    </location>
    <ligand>
        <name>ATP</name>
        <dbReference type="ChEBI" id="CHEBI:30616"/>
    </ligand>
</feature>
<evidence type="ECO:0000256" key="10">
    <source>
        <dbReference type="HAMAP-Rule" id="MF_00453"/>
    </source>
</evidence>
<dbReference type="Gene3D" id="3.40.449.10">
    <property type="entry name" value="Phosphoenolpyruvate Carboxykinase, domain 1"/>
    <property type="match status" value="1"/>
</dbReference>
<feature type="binding site" evidence="10">
    <location>
        <position position="454"/>
    </location>
    <ligand>
        <name>ATP</name>
        <dbReference type="ChEBI" id="CHEBI:30616"/>
    </ligand>
</feature>
<feature type="binding site" evidence="10">
    <location>
        <position position="227"/>
    </location>
    <ligand>
        <name>ATP</name>
        <dbReference type="ChEBI" id="CHEBI:30616"/>
    </ligand>
</feature>
<dbReference type="EMBL" id="JAYFUL010000067">
    <property type="protein sequence ID" value="MEA5260756.1"/>
    <property type="molecule type" value="Genomic_DNA"/>
</dbReference>
<feature type="binding site" evidence="10">
    <location>
        <position position="207"/>
    </location>
    <ligand>
        <name>Mn(2+)</name>
        <dbReference type="ChEBI" id="CHEBI:29035"/>
    </ligand>
</feature>
<comment type="caution">
    <text evidence="11">The sequence shown here is derived from an EMBL/GenBank/DDBJ whole genome shotgun (WGS) entry which is preliminary data.</text>
</comment>
<evidence type="ECO:0000256" key="7">
    <source>
        <dbReference type="ARBA" id="ARBA00022840"/>
    </source>
</evidence>